<dbReference type="GeneID" id="39109972"/>
<dbReference type="InterPro" id="IPR001268">
    <property type="entry name" value="NADH_UbQ_OxRdtase_30kDa_su"/>
</dbReference>
<accession>A0A3Q9R2M6</accession>
<proteinExistence type="inferred from homology"/>
<evidence type="ECO:0000259" key="2">
    <source>
        <dbReference type="Pfam" id="PF00329"/>
    </source>
</evidence>
<dbReference type="EMBL" id="MH549643">
    <property type="protein sequence ID" value="AZU95782.1"/>
    <property type="molecule type" value="Genomic_DNA"/>
</dbReference>
<dbReference type="GO" id="GO:0008137">
    <property type="term" value="F:NADH dehydrogenase (ubiquinone) activity"/>
    <property type="evidence" value="ECO:0007669"/>
    <property type="project" value="InterPro"/>
</dbReference>
<dbReference type="Gene3D" id="3.30.460.80">
    <property type="entry name" value="NADH:ubiquinone oxidoreductase, 30kDa subunit"/>
    <property type="match status" value="1"/>
</dbReference>
<feature type="domain" description="NADH:ubiquinone oxidoreductase 30kDa subunit" evidence="2">
    <location>
        <begin position="41"/>
        <end position="160"/>
    </location>
</feature>
<evidence type="ECO:0000256" key="1">
    <source>
        <dbReference type="ARBA" id="ARBA00007569"/>
    </source>
</evidence>
<dbReference type="Pfam" id="PF00329">
    <property type="entry name" value="Complex1_30kDa"/>
    <property type="match status" value="1"/>
</dbReference>
<dbReference type="SUPFAM" id="SSF143243">
    <property type="entry name" value="Nqo5-like"/>
    <property type="match status" value="1"/>
</dbReference>
<dbReference type="AlphaFoldDB" id="A0A3Q9R2M6"/>
<dbReference type="PANTHER" id="PTHR10884">
    <property type="entry name" value="NADH DEHYDROGENASE UBIQUINONE IRON-SULFUR PROTEIN 3"/>
    <property type="match status" value="1"/>
</dbReference>
<evidence type="ECO:0000313" key="3">
    <source>
        <dbReference type="EMBL" id="AZU95782.1"/>
    </source>
</evidence>
<sequence length="169" mass="19195">MLDISPTPASRVQGQVSAWLAEYRLAHRPLGFDHQGIETIQIKQGDWPSVAVASYAYGSDHLRAQPAHDAVPGGLLASVYYLTGVRDATDQYEELCIKVHASKTYPVTPSAYWVWKSADFQERESHDMPGIFHESHPRMKRILLPDTRVGWPLRKDYIVPDFYEPQDCL</sequence>
<keyword evidence="3" id="KW-0934">Plastid</keyword>
<name>A0A3Q9R2M6_9TRAC</name>
<dbReference type="InterPro" id="IPR037232">
    <property type="entry name" value="NADH_quin_OxRdtase_su_C/D-like"/>
</dbReference>
<gene>
    <name evidence="3" type="primary">ndhJ</name>
</gene>
<comment type="similarity">
    <text evidence="1">Belongs to the complex I 30 kDa subunit family.</text>
</comment>
<geneLocation type="plastid" evidence="3"/>
<protein>
    <submittedName>
        <fullName evidence="3">NADH dehydrogenase subunit J</fullName>
    </submittedName>
</protein>
<dbReference type="PANTHER" id="PTHR10884:SF14">
    <property type="entry name" value="NADH DEHYDROGENASE [UBIQUINONE] IRON-SULFUR PROTEIN 3, MITOCHONDRIAL"/>
    <property type="match status" value="1"/>
</dbReference>
<reference evidence="3" key="1">
    <citation type="journal article" date="2018" name="New Phytol.">
        <title>Lycophyte plastid genomics: extreme variation in GC, gene and intron content and multiple inversions between a direct and inverted orientation of the rRNA repeat.</title>
        <authorList>
            <person name="Mower J.P."/>
            <person name="Ma P.F."/>
            <person name="Grewe F."/>
            <person name="Taylor A."/>
            <person name="Michael T.P."/>
            <person name="VanBuren R."/>
            <person name="Qiu Y.L."/>
        </authorList>
    </citation>
    <scope>NUCLEOTIDE SEQUENCE</scope>
</reference>
<organism evidence="3">
    <name type="scientific">Selaginella kraussiana</name>
    <dbReference type="NCBI Taxonomy" id="81964"/>
    <lineage>
        <taxon>Eukaryota</taxon>
        <taxon>Viridiplantae</taxon>
        <taxon>Streptophyta</taxon>
        <taxon>Embryophyta</taxon>
        <taxon>Tracheophyta</taxon>
        <taxon>Lycopodiopsida</taxon>
        <taxon>Selaginellales</taxon>
        <taxon>Selaginellaceae</taxon>
        <taxon>Selaginella</taxon>
    </lineage>
</organism>
<dbReference type="RefSeq" id="YP_009555665.1">
    <property type="nucleotide sequence ID" value="NC_040926.1"/>
</dbReference>